<dbReference type="RefSeq" id="WP_154075756.1">
    <property type="nucleotide sequence ID" value="NZ_CP045929.1"/>
</dbReference>
<keyword evidence="6" id="KW-0132">Cell division</keyword>
<evidence type="ECO:0000256" key="4">
    <source>
        <dbReference type="SAM" id="Phobius"/>
    </source>
</evidence>
<dbReference type="GO" id="GO:0005524">
    <property type="term" value="F:ATP binding"/>
    <property type="evidence" value="ECO:0007669"/>
    <property type="project" value="UniProtKB-KW"/>
</dbReference>
<keyword evidence="4" id="KW-1133">Transmembrane helix</keyword>
<evidence type="ECO:0000256" key="2">
    <source>
        <dbReference type="ARBA" id="ARBA00022840"/>
    </source>
</evidence>
<name>A0A5Q3Q6V0_9PSEU</name>
<accession>A0A5Q3Q6V0</accession>
<keyword evidence="6" id="KW-0131">Cell cycle</keyword>
<protein>
    <submittedName>
        <fullName evidence="6">Cell division protein FtsK</fullName>
    </submittedName>
</protein>
<reference evidence="7" key="1">
    <citation type="submission" date="2019-11" db="EMBL/GenBank/DDBJ databases">
        <title>The complete genome sequence of Saccharopolyspora sp. E2A.</title>
        <authorList>
            <person name="Zhang G."/>
        </authorList>
    </citation>
    <scope>NUCLEOTIDE SEQUENCE [LARGE SCALE GENOMIC DNA]</scope>
    <source>
        <strain evidence="7">E2A</strain>
    </source>
</reference>
<dbReference type="Pfam" id="PF01580">
    <property type="entry name" value="FtsK_SpoIIIE"/>
    <property type="match status" value="1"/>
</dbReference>
<gene>
    <name evidence="6" type="ORF">GIY23_06045</name>
</gene>
<feature type="domain" description="FtsK" evidence="5">
    <location>
        <begin position="192"/>
        <end position="303"/>
    </location>
</feature>
<dbReference type="SUPFAM" id="SSF52540">
    <property type="entry name" value="P-loop containing nucleoside triphosphate hydrolases"/>
    <property type="match status" value="1"/>
</dbReference>
<dbReference type="InterPro" id="IPR027417">
    <property type="entry name" value="P-loop_NTPase"/>
</dbReference>
<evidence type="ECO:0000259" key="5">
    <source>
        <dbReference type="Pfam" id="PF01580"/>
    </source>
</evidence>
<feature type="transmembrane region" description="Helical" evidence="4">
    <location>
        <begin position="39"/>
        <end position="61"/>
    </location>
</feature>
<keyword evidence="4" id="KW-0472">Membrane</keyword>
<feature type="compositionally biased region" description="Acidic residues" evidence="3">
    <location>
        <begin position="461"/>
        <end position="485"/>
    </location>
</feature>
<evidence type="ECO:0000256" key="3">
    <source>
        <dbReference type="SAM" id="MobiDB-lite"/>
    </source>
</evidence>
<dbReference type="InterPro" id="IPR050206">
    <property type="entry name" value="FtsK/SpoIIIE/SftA"/>
</dbReference>
<evidence type="ECO:0000313" key="7">
    <source>
        <dbReference type="Proteomes" id="UP000371041"/>
    </source>
</evidence>
<dbReference type="PANTHER" id="PTHR22683:SF41">
    <property type="entry name" value="DNA TRANSLOCASE FTSK"/>
    <property type="match status" value="1"/>
</dbReference>
<dbReference type="InterPro" id="IPR002543">
    <property type="entry name" value="FtsK_dom"/>
</dbReference>
<sequence>MGKQRETNTSPVRATAGWLARHPRIDATALATGAGVWFVGYQALLIGAAATVVAGVSWRVLDRPSFDRLAGRLVRAWWRRWAVYQRQWHRILFACGLIQTSQKGTSQVPKVLSVRSTWCWDTVRVRMVKSQTAADYEAVLDRLADAYRCRRATVRQLKPGVLALDFQRHEPFDTLSVPLPALPESVDEVDLATLPIGVDEYGQDLNLNLIDGIHHLFGGATGAGKGSFLWGTLRQLAPLIREGLVRLWVIDPKGGMEFGQGQAMFHRYADTDHDGVALTREYVAHMDARKKRLGTAGVRKLTVSAENPMEILICDELAAMTEYADRDISREFEPLLSKALTQYRAVLGRVLGAVQEPTKDNVPMRGLFPTKIALRLDESSYVDMCLGEGVRDRGAFADQIPGYMPGIAYLKHEGKREPRRVRAAFTDDDDITELVAFCADGPAFAAPATVTPLTRTTKPTDDEDADEIEDIEFIDADDDDQEDIA</sequence>
<dbReference type="GO" id="GO:0051301">
    <property type="term" value="P:cell division"/>
    <property type="evidence" value="ECO:0007669"/>
    <property type="project" value="UniProtKB-KW"/>
</dbReference>
<keyword evidence="7" id="KW-1185">Reference proteome</keyword>
<evidence type="ECO:0000256" key="1">
    <source>
        <dbReference type="ARBA" id="ARBA00022741"/>
    </source>
</evidence>
<dbReference type="PANTHER" id="PTHR22683">
    <property type="entry name" value="SPORULATION PROTEIN RELATED"/>
    <property type="match status" value="1"/>
</dbReference>
<dbReference type="EMBL" id="CP045929">
    <property type="protein sequence ID" value="QGK69156.1"/>
    <property type="molecule type" value="Genomic_DNA"/>
</dbReference>
<keyword evidence="2" id="KW-0067">ATP-binding</keyword>
<keyword evidence="1" id="KW-0547">Nucleotide-binding</keyword>
<dbReference type="AlphaFoldDB" id="A0A5Q3Q6V0"/>
<dbReference type="Gene3D" id="3.40.50.300">
    <property type="entry name" value="P-loop containing nucleotide triphosphate hydrolases"/>
    <property type="match status" value="1"/>
</dbReference>
<organism evidence="6 7">
    <name type="scientific">Allosaccharopolyspora coralli</name>
    <dbReference type="NCBI Taxonomy" id="2665642"/>
    <lineage>
        <taxon>Bacteria</taxon>
        <taxon>Bacillati</taxon>
        <taxon>Actinomycetota</taxon>
        <taxon>Actinomycetes</taxon>
        <taxon>Pseudonocardiales</taxon>
        <taxon>Pseudonocardiaceae</taxon>
        <taxon>Allosaccharopolyspora</taxon>
    </lineage>
</organism>
<dbReference type="Proteomes" id="UP000371041">
    <property type="component" value="Chromosome"/>
</dbReference>
<dbReference type="GO" id="GO:0003677">
    <property type="term" value="F:DNA binding"/>
    <property type="evidence" value="ECO:0007669"/>
    <property type="project" value="InterPro"/>
</dbReference>
<dbReference type="KEGG" id="sace:GIY23_06045"/>
<evidence type="ECO:0000313" key="6">
    <source>
        <dbReference type="EMBL" id="QGK69156.1"/>
    </source>
</evidence>
<proteinExistence type="predicted"/>
<keyword evidence="4" id="KW-0812">Transmembrane</keyword>
<feature type="region of interest" description="Disordered" evidence="3">
    <location>
        <begin position="450"/>
        <end position="485"/>
    </location>
</feature>